<dbReference type="Pfam" id="PF00092">
    <property type="entry name" value="VWA"/>
    <property type="match status" value="1"/>
</dbReference>
<dbReference type="SUPFAM" id="SSF53300">
    <property type="entry name" value="vWA-like"/>
    <property type="match status" value="1"/>
</dbReference>
<evidence type="ECO:0000256" key="3">
    <source>
        <dbReference type="ARBA" id="ARBA00022729"/>
    </source>
</evidence>
<evidence type="ECO:0000256" key="2">
    <source>
        <dbReference type="ARBA" id="ARBA00022525"/>
    </source>
</evidence>
<keyword evidence="2" id="KW-0964">Secreted</keyword>
<dbReference type="Gene3D" id="3.40.50.410">
    <property type="entry name" value="von Willebrand factor, type A domain"/>
    <property type="match status" value="1"/>
</dbReference>
<keyword evidence="3" id="KW-0732">Signal</keyword>
<reference evidence="7" key="1">
    <citation type="journal article" date="2023" name="G3 (Bethesda)">
        <title>A reference genome for the long-term kleptoplast-retaining sea slug Elysia crispata morphotype clarki.</title>
        <authorList>
            <person name="Eastman K.E."/>
            <person name="Pendleton A.L."/>
            <person name="Shaikh M.A."/>
            <person name="Suttiyut T."/>
            <person name="Ogas R."/>
            <person name="Tomko P."/>
            <person name="Gavelis G."/>
            <person name="Widhalm J.R."/>
            <person name="Wisecaver J.H."/>
        </authorList>
    </citation>
    <scope>NUCLEOTIDE SEQUENCE</scope>
    <source>
        <strain evidence="7">ECLA1</strain>
    </source>
</reference>
<dbReference type="InterPro" id="IPR036383">
    <property type="entry name" value="TSP1_rpt_sf"/>
</dbReference>
<dbReference type="AlphaFoldDB" id="A0AAE0ZKA6"/>
<keyword evidence="4" id="KW-0677">Repeat</keyword>
<gene>
    <name evidence="7" type="ORF">RRG08_037897</name>
</gene>
<evidence type="ECO:0000313" key="7">
    <source>
        <dbReference type="EMBL" id="KAK3770707.1"/>
    </source>
</evidence>
<evidence type="ECO:0000313" key="8">
    <source>
        <dbReference type="Proteomes" id="UP001283361"/>
    </source>
</evidence>
<proteinExistence type="predicted"/>
<dbReference type="InterPro" id="IPR052065">
    <property type="entry name" value="Compl_asym_regulator"/>
</dbReference>
<dbReference type="PROSITE" id="PS50092">
    <property type="entry name" value="TSP1"/>
    <property type="match status" value="1"/>
</dbReference>
<dbReference type="InterPro" id="IPR002035">
    <property type="entry name" value="VWF_A"/>
</dbReference>
<comment type="caution">
    <text evidence="7">The sequence shown here is derived from an EMBL/GenBank/DDBJ whole genome shotgun (WGS) entry which is preliminary data.</text>
</comment>
<dbReference type="EMBL" id="JAWDGP010003792">
    <property type="protein sequence ID" value="KAK3770707.1"/>
    <property type="molecule type" value="Genomic_DNA"/>
</dbReference>
<sequence length="142" mass="14814">MRKIFCTRSVAETAVNAANPNITILTIGVGDSVNTAELNLIASAPNLVFTIRDFEALSGIEDELVSFICEVDGQWSGWGAWSECSQTCGGGDQYRDRTCTDPTPSIGGAACPGLLAQNLPSFGLASSPSNLIVVAEALSLTT</sequence>
<evidence type="ECO:0000256" key="1">
    <source>
        <dbReference type="ARBA" id="ARBA00004613"/>
    </source>
</evidence>
<keyword evidence="8" id="KW-1185">Reference proteome</keyword>
<dbReference type="InterPro" id="IPR000884">
    <property type="entry name" value="TSP1_rpt"/>
</dbReference>
<dbReference type="FunFam" id="2.20.100.10:FF:000001">
    <property type="entry name" value="semaphorin-5A isoform X1"/>
    <property type="match status" value="1"/>
</dbReference>
<evidence type="ECO:0000256" key="5">
    <source>
        <dbReference type="ARBA" id="ARBA00023157"/>
    </source>
</evidence>
<dbReference type="Pfam" id="PF00090">
    <property type="entry name" value="TSP_1"/>
    <property type="match status" value="1"/>
</dbReference>
<accession>A0AAE0ZKA6</accession>
<dbReference type="SMART" id="SM00209">
    <property type="entry name" value="TSP1"/>
    <property type="match status" value="1"/>
</dbReference>
<dbReference type="PANTHER" id="PTHR22906">
    <property type="entry name" value="PROPERDIN"/>
    <property type="match status" value="1"/>
</dbReference>
<dbReference type="PROSITE" id="PS50234">
    <property type="entry name" value="VWFA"/>
    <property type="match status" value="1"/>
</dbReference>
<organism evidence="7 8">
    <name type="scientific">Elysia crispata</name>
    <name type="common">lettuce slug</name>
    <dbReference type="NCBI Taxonomy" id="231223"/>
    <lineage>
        <taxon>Eukaryota</taxon>
        <taxon>Metazoa</taxon>
        <taxon>Spiralia</taxon>
        <taxon>Lophotrochozoa</taxon>
        <taxon>Mollusca</taxon>
        <taxon>Gastropoda</taxon>
        <taxon>Heterobranchia</taxon>
        <taxon>Euthyneura</taxon>
        <taxon>Panpulmonata</taxon>
        <taxon>Sacoglossa</taxon>
        <taxon>Placobranchoidea</taxon>
        <taxon>Plakobranchidae</taxon>
        <taxon>Elysia</taxon>
    </lineage>
</organism>
<dbReference type="PANTHER" id="PTHR22906:SF43">
    <property type="entry name" value="PROPERDIN"/>
    <property type="match status" value="1"/>
</dbReference>
<dbReference type="Proteomes" id="UP001283361">
    <property type="component" value="Unassembled WGS sequence"/>
</dbReference>
<name>A0AAE0ZKA6_9GAST</name>
<feature type="domain" description="VWFA" evidence="6">
    <location>
        <begin position="1"/>
        <end position="64"/>
    </location>
</feature>
<dbReference type="InterPro" id="IPR036465">
    <property type="entry name" value="vWFA_dom_sf"/>
</dbReference>
<comment type="subcellular location">
    <subcellularLocation>
        <location evidence="1">Secreted</location>
    </subcellularLocation>
</comment>
<protein>
    <recommendedName>
        <fullName evidence="6">VWFA domain-containing protein</fullName>
    </recommendedName>
</protein>
<dbReference type="SUPFAM" id="SSF82895">
    <property type="entry name" value="TSP-1 type 1 repeat"/>
    <property type="match status" value="1"/>
</dbReference>
<keyword evidence="5" id="KW-1015">Disulfide bond</keyword>
<evidence type="ECO:0000259" key="6">
    <source>
        <dbReference type="PROSITE" id="PS50234"/>
    </source>
</evidence>
<evidence type="ECO:0000256" key="4">
    <source>
        <dbReference type="ARBA" id="ARBA00022737"/>
    </source>
</evidence>
<dbReference type="Gene3D" id="2.20.100.10">
    <property type="entry name" value="Thrombospondin type-1 (TSP1) repeat"/>
    <property type="match status" value="1"/>
</dbReference>